<dbReference type="EMBL" id="AP023361">
    <property type="protein sequence ID" value="BCJ89623.1"/>
    <property type="molecule type" value="Genomic_DNA"/>
</dbReference>
<dbReference type="PANTHER" id="PTHR33376:SF7">
    <property type="entry name" value="C4-DICARBOXYLATE-BINDING PROTEIN DCTB"/>
    <property type="match status" value="1"/>
</dbReference>
<evidence type="ECO:0000256" key="1">
    <source>
        <dbReference type="ARBA" id="ARBA00009023"/>
    </source>
</evidence>
<dbReference type="Gene3D" id="3.40.190.170">
    <property type="entry name" value="Bacterial extracellular solute-binding protein, family 7"/>
    <property type="match status" value="1"/>
</dbReference>
<keyword evidence="3" id="KW-0732">Signal</keyword>
<evidence type="ECO:0000256" key="2">
    <source>
        <dbReference type="ARBA" id="ARBA00022448"/>
    </source>
</evidence>
<dbReference type="AlphaFoldDB" id="A0A6S6QET5"/>
<sequence>MTKIITPDSVSRLTRRSVLTGLTVGAGLAVTKLNIIGRANAADTITMKYGSDSPMSAPHTKSAVVMKELVEERTKGRVKVTIFPDGQLGSNDEMTNAVKAGTLDAVTTDTSVMSSAVAQADIFNLPFLFGDTRKALAAANGDVGTYLKPMFNKAFNIETVGFATDGARNYWNSKRLIKGPEDMKGLKMRASSSKIQRDTFSRLGAIPTPVSFSETYTALQTGVIDGGDHAPVDMVEMKIYQVTKFMTLTHHINIVSVLVVSDKFMAKLTPEDQDIVRAAGKEAADAQVEAVLAKENEAIAELKAKGIEMYQPETTKPFADLIQAVYASNEERVTKDLLDKARSYA</sequence>
<dbReference type="PROSITE" id="PS51318">
    <property type="entry name" value="TAT"/>
    <property type="match status" value="1"/>
</dbReference>
<dbReference type="GO" id="GO:0030288">
    <property type="term" value="C:outer membrane-bounded periplasmic space"/>
    <property type="evidence" value="ECO:0007669"/>
    <property type="project" value="InterPro"/>
</dbReference>
<proteinExistence type="inferred from homology"/>
<dbReference type="NCBIfam" id="TIGR00787">
    <property type="entry name" value="dctP"/>
    <property type="match status" value="1"/>
</dbReference>
<dbReference type="GO" id="GO:0055085">
    <property type="term" value="P:transmembrane transport"/>
    <property type="evidence" value="ECO:0007669"/>
    <property type="project" value="InterPro"/>
</dbReference>
<reference evidence="4 5" key="1">
    <citation type="submission" date="2020-08" db="EMBL/GenBank/DDBJ databases">
        <title>Genome sequence of Rhizobiales bacterium strain IZ6.</title>
        <authorList>
            <person name="Nakai R."/>
            <person name="Naganuma T."/>
        </authorList>
    </citation>
    <scope>NUCLEOTIDE SEQUENCE [LARGE SCALE GENOMIC DNA]</scope>
    <source>
        <strain evidence="4 5">IZ6</strain>
    </source>
</reference>
<dbReference type="KEGG" id="tso:IZ6_03580"/>
<gene>
    <name evidence="4" type="ORF">IZ6_03580</name>
</gene>
<dbReference type="Proteomes" id="UP000515317">
    <property type="component" value="Chromosome"/>
</dbReference>
<protein>
    <submittedName>
        <fullName evidence="4">ABC transporter substrate-binding protein</fullName>
    </submittedName>
</protein>
<name>A0A6S6QET5_9HYPH</name>
<keyword evidence="2" id="KW-0813">Transport</keyword>
<dbReference type="InterPro" id="IPR018389">
    <property type="entry name" value="DctP_fam"/>
</dbReference>
<accession>A0A6S6QET5</accession>
<dbReference type="RefSeq" id="WP_222876321.1">
    <property type="nucleotide sequence ID" value="NZ_AP023361.1"/>
</dbReference>
<dbReference type="Pfam" id="PF03480">
    <property type="entry name" value="DctP"/>
    <property type="match status" value="1"/>
</dbReference>
<dbReference type="NCBIfam" id="NF037995">
    <property type="entry name" value="TRAP_S1"/>
    <property type="match status" value="1"/>
</dbReference>
<keyword evidence="5" id="KW-1185">Reference proteome</keyword>
<dbReference type="InterPro" id="IPR006311">
    <property type="entry name" value="TAT_signal"/>
</dbReference>
<comment type="similarity">
    <text evidence="1">Belongs to the bacterial solute-binding protein 7 family.</text>
</comment>
<dbReference type="InterPro" id="IPR038404">
    <property type="entry name" value="TRAP_DctP_sf"/>
</dbReference>
<evidence type="ECO:0000313" key="5">
    <source>
        <dbReference type="Proteomes" id="UP000515317"/>
    </source>
</evidence>
<organism evidence="4 5">
    <name type="scientific">Terrihabitans soli</name>
    <dbReference type="NCBI Taxonomy" id="708113"/>
    <lineage>
        <taxon>Bacteria</taxon>
        <taxon>Pseudomonadati</taxon>
        <taxon>Pseudomonadota</taxon>
        <taxon>Alphaproteobacteria</taxon>
        <taxon>Hyphomicrobiales</taxon>
        <taxon>Terrihabitans</taxon>
    </lineage>
</organism>
<dbReference type="InterPro" id="IPR004682">
    <property type="entry name" value="TRAP_DctP"/>
</dbReference>
<evidence type="ECO:0000256" key="3">
    <source>
        <dbReference type="ARBA" id="ARBA00022729"/>
    </source>
</evidence>
<evidence type="ECO:0000313" key="4">
    <source>
        <dbReference type="EMBL" id="BCJ89623.1"/>
    </source>
</evidence>
<dbReference type="PIRSF" id="PIRSF006470">
    <property type="entry name" value="DctB"/>
    <property type="match status" value="1"/>
</dbReference>
<dbReference type="PANTHER" id="PTHR33376">
    <property type="match status" value="1"/>
</dbReference>
<dbReference type="CDD" id="cd13603">
    <property type="entry name" value="PBP2_TRAP_Siap_TeaA_like"/>
    <property type="match status" value="1"/>
</dbReference>